<sequence>MLQGLPGNLPFELIRYIALSSRWWPGIQITHERRCYTLTGSSSVGLRAWRAKTSAAHILLGNSFSLSFVRGETAVPAVRVESRSSLAGECNITPDSEKKSQPQHCQATIDWVNPLVFDCPCDVPCCFRHASLHLGRIETIEAKTSCGGNTVCSKEVFAVLQPESVEVSWRAVNQHNRVSTQQREAGLSPRSLGSR</sequence>
<keyword evidence="2" id="KW-1185">Reference proteome</keyword>
<name>F0SGM5_RUBBR</name>
<dbReference type="KEGG" id="pbs:Plabr_4053"/>
<dbReference type="STRING" id="756272.Plabr_4053"/>
<evidence type="ECO:0000313" key="1">
    <source>
        <dbReference type="EMBL" id="ADY61630.1"/>
    </source>
</evidence>
<dbReference type="AlphaFoldDB" id="F0SGM5"/>
<dbReference type="EMBL" id="CP002546">
    <property type="protein sequence ID" value="ADY61630.1"/>
    <property type="molecule type" value="Genomic_DNA"/>
</dbReference>
<dbReference type="Proteomes" id="UP000006860">
    <property type="component" value="Chromosome"/>
</dbReference>
<reference evidence="2" key="1">
    <citation type="submission" date="2011-02" db="EMBL/GenBank/DDBJ databases">
        <title>The complete genome of Planctomyces brasiliensis DSM 5305.</title>
        <authorList>
            <person name="Lucas S."/>
            <person name="Copeland A."/>
            <person name="Lapidus A."/>
            <person name="Bruce D."/>
            <person name="Goodwin L."/>
            <person name="Pitluck S."/>
            <person name="Kyrpides N."/>
            <person name="Mavromatis K."/>
            <person name="Pagani I."/>
            <person name="Ivanova N."/>
            <person name="Ovchinnikova G."/>
            <person name="Lu M."/>
            <person name="Detter J.C."/>
            <person name="Han C."/>
            <person name="Land M."/>
            <person name="Hauser L."/>
            <person name="Markowitz V."/>
            <person name="Cheng J.-F."/>
            <person name="Hugenholtz P."/>
            <person name="Woyke T."/>
            <person name="Wu D."/>
            <person name="Tindall B."/>
            <person name="Pomrenke H.G."/>
            <person name="Brambilla E."/>
            <person name="Klenk H.-P."/>
            <person name="Eisen J.A."/>
        </authorList>
    </citation>
    <scope>NUCLEOTIDE SEQUENCE [LARGE SCALE GENOMIC DNA]</scope>
    <source>
        <strain evidence="2">ATCC 49424 / DSM 5305 / JCM 21570 / NBRC 103401 / IFAM 1448</strain>
    </source>
</reference>
<evidence type="ECO:0000313" key="2">
    <source>
        <dbReference type="Proteomes" id="UP000006860"/>
    </source>
</evidence>
<accession>F0SGM5</accession>
<gene>
    <name evidence="1" type="ordered locus">Plabr_4053</name>
</gene>
<organism evidence="1 2">
    <name type="scientific">Rubinisphaera brasiliensis (strain ATCC 49424 / DSM 5305 / JCM 21570 / IAM 15109 / NBRC 103401 / IFAM 1448)</name>
    <name type="common">Planctomyces brasiliensis</name>
    <dbReference type="NCBI Taxonomy" id="756272"/>
    <lineage>
        <taxon>Bacteria</taxon>
        <taxon>Pseudomonadati</taxon>
        <taxon>Planctomycetota</taxon>
        <taxon>Planctomycetia</taxon>
        <taxon>Planctomycetales</taxon>
        <taxon>Planctomycetaceae</taxon>
        <taxon>Rubinisphaera</taxon>
    </lineage>
</organism>
<protein>
    <submittedName>
        <fullName evidence="1">Uncharacterized protein</fullName>
    </submittedName>
</protein>
<proteinExistence type="predicted"/>
<dbReference type="HOGENOM" id="CLU_1395406_0_0_0"/>